<accession>H5SV50</accession>
<dbReference type="Pfam" id="PF18854">
    <property type="entry name" value="baeRF_family10"/>
    <property type="match status" value="1"/>
</dbReference>
<reference evidence="2" key="2">
    <citation type="journal article" date="2012" name="PLoS ONE">
        <title>A Deeply Branching Thermophilic Bacterium with an Ancient Acetyl-CoA Pathway Dominates a Subsurface Ecosystem.</title>
        <authorList>
            <person name="Takami H."/>
            <person name="Noguchi H."/>
            <person name="Takaki Y."/>
            <person name="Uchiyama I."/>
            <person name="Toyoda A."/>
            <person name="Nishi S."/>
            <person name="Chee G.-J."/>
            <person name="Arai W."/>
            <person name="Nunoura T."/>
            <person name="Itoh T."/>
            <person name="Hattori M."/>
            <person name="Takai K."/>
        </authorList>
    </citation>
    <scope>NUCLEOTIDE SEQUENCE</scope>
</reference>
<dbReference type="EMBL" id="AP011803">
    <property type="protein sequence ID" value="BAL59479.1"/>
    <property type="molecule type" value="Genomic_DNA"/>
</dbReference>
<dbReference type="InterPro" id="IPR042226">
    <property type="entry name" value="eFR1_2_sf"/>
</dbReference>
<evidence type="ECO:0000313" key="2">
    <source>
        <dbReference type="EMBL" id="BAL59479.1"/>
    </source>
</evidence>
<dbReference type="GO" id="GO:0003747">
    <property type="term" value="F:translation release factor activity"/>
    <property type="evidence" value="ECO:0007669"/>
    <property type="project" value="InterPro"/>
</dbReference>
<dbReference type="InterPro" id="IPR041202">
    <property type="entry name" value="BaeRF_family10"/>
</dbReference>
<dbReference type="PANTHER" id="PTHR10113">
    <property type="entry name" value="PEPTIDE CHAIN RELEASE FACTOR SUBUNIT 1"/>
    <property type="match status" value="1"/>
</dbReference>
<dbReference type="InterPro" id="IPR029064">
    <property type="entry name" value="Ribosomal_eL30-like_sf"/>
</dbReference>
<organism evidence="2">
    <name type="scientific">Acetithermum autotrophicum</name>
    <dbReference type="NCBI Taxonomy" id="1446466"/>
    <lineage>
        <taxon>Bacteria</taxon>
        <taxon>Candidatus Bipolaricaulota</taxon>
        <taxon>Candidatus Acetithermum</taxon>
    </lineage>
</organism>
<dbReference type="Gene3D" id="3.30.420.60">
    <property type="entry name" value="eRF1 domain 2"/>
    <property type="match status" value="1"/>
</dbReference>
<dbReference type="InterPro" id="IPR004403">
    <property type="entry name" value="Peptide_chain-rel_eRF1/aRF1"/>
</dbReference>
<feature type="coiled-coil region" evidence="1">
    <location>
        <begin position="52"/>
        <end position="86"/>
    </location>
</feature>
<name>H5SV50_ACEAU</name>
<protein>
    <submittedName>
        <fullName evidence="2">Peptide chain release factor eRF subunit 1</fullName>
    </submittedName>
</protein>
<proteinExistence type="predicted"/>
<gene>
    <name evidence="2" type="ORF">HGMM_OP4C115</name>
</gene>
<dbReference type="Gene3D" id="3.30.1330.30">
    <property type="match status" value="1"/>
</dbReference>
<dbReference type="SUPFAM" id="SSF53137">
    <property type="entry name" value="Translational machinery components"/>
    <property type="match status" value="1"/>
</dbReference>
<keyword evidence="1" id="KW-0175">Coiled coil</keyword>
<dbReference type="SUPFAM" id="SSF55315">
    <property type="entry name" value="L30e-like"/>
    <property type="match status" value="1"/>
</dbReference>
<reference evidence="2" key="1">
    <citation type="journal article" date="2005" name="Environ. Microbiol.">
        <title>Genetic and functional properties of uncultivated thermophilic crenarchaeotes from a subsurface gold mine as revealed by analysis of genome fragments.</title>
        <authorList>
            <person name="Nunoura T."/>
            <person name="Hirayama H."/>
            <person name="Takami H."/>
            <person name="Oida H."/>
            <person name="Nishi S."/>
            <person name="Shimamura S."/>
            <person name="Suzuki Y."/>
            <person name="Inagaki F."/>
            <person name="Takai K."/>
            <person name="Nealson K.H."/>
            <person name="Horikoshi K."/>
        </authorList>
    </citation>
    <scope>NUCLEOTIDE SEQUENCE</scope>
</reference>
<dbReference type="AlphaFoldDB" id="H5SV50"/>
<sequence length="387" mass="44586">MITAEDVERLRAWRAQEHPIVSLYLNVTPPHPFVSELNSLIHLQKERWATNNAWDKRQLRALEELLARLEQHVRSVERQLERTRLLAIFASADGFWQEYRLPVALPSQLVIDFDPYIRPLTVLLDEFDRYCVVVTDARKARIFSLYLGEFEEHRGVFDDDVPSKVSVGRGVRLGGPGVWGGTGELRIQRHIEDHIHRHLKHVAERTFDFFTQKQCDLLIIAGPEDKTLPYLKEHLHSYLRERLAGEFHARPDVPIAQLKERALAVAHAWERRHEEQLIARLLEAAHRPNGLGALGIEPTLEALMLGQVHTLVLQHDARFTGTVCPNDHFLSSYLERCPSCQGPMHHTEDLADEMIEEAIHQNAEIEHIFTNHEGFTSYGVGAILRFR</sequence>
<evidence type="ECO:0000256" key="1">
    <source>
        <dbReference type="SAM" id="Coils"/>
    </source>
</evidence>